<dbReference type="Proteomes" id="UP001205311">
    <property type="component" value="Unassembled WGS sequence"/>
</dbReference>
<evidence type="ECO:0000256" key="1">
    <source>
        <dbReference type="ARBA" id="ARBA00010617"/>
    </source>
</evidence>
<dbReference type="EMBL" id="JAMTCP010000009">
    <property type="protein sequence ID" value="MCP2258526.1"/>
    <property type="molecule type" value="Genomic_DNA"/>
</dbReference>
<dbReference type="PROSITE" id="PS00086">
    <property type="entry name" value="CYTOCHROME_P450"/>
    <property type="match status" value="1"/>
</dbReference>
<dbReference type="CDD" id="cd11031">
    <property type="entry name" value="Cyp158A-like"/>
    <property type="match status" value="1"/>
</dbReference>
<feature type="compositionally biased region" description="Low complexity" evidence="3">
    <location>
        <begin position="1"/>
        <end position="17"/>
    </location>
</feature>
<gene>
    <name evidence="4" type="ORF">LX15_002224</name>
</gene>
<evidence type="ECO:0000256" key="2">
    <source>
        <dbReference type="RuleBase" id="RU000461"/>
    </source>
</evidence>
<keyword evidence="2" id="KW-0408">Iron</keyword>
<comment type="similarity">
    <text evidence="1 2">Belongs to the cytochrome P450 family.</text>
</comment>
<keyword evidence="2" id="KW-0479">Metal-binding</keyword>
<proteinExistence type="inferred from homology"/>
<dbReference type="InterPro" id="IPR001128">
    <property type="entry name" value="Cyt_P450"/>
</dbReference>
<dbReference type="InterPro" id="IPR017972">
    <property type="entry name" value="Cyt_P450_CS"/>
</dbReference>
<dbReference type="PRINTS" id="PR00359">
    <property type="entry name" value="BP450"/>
</dbReference>
<evidence type="ECO:0000256" key="3">
    <source>
        <dbReference type="SAM" id="MobiDB-lite"/>
    </source>
</evidence>
<accession>A0ABT1HSP1</accession>
<dbReference type="InterPro" id="IPR002397">
    <property type="entry name" value="Cyt_P450_B"/>
</dbReference>
<keyword evidence="2" id="KW-0503">Monooxygenase</keyword>
<name>A0ABT1HSP1_STRSD</name>
<keyword evidence="5" id="KW-1185">Reference proteome</keyword>
<feature type="region of interest" description="Disordered" evidence="3">
    <location>
        <begin position="1"/>
        <end position="20"/>
    </location>
</feature>
<evidence type="ECO:0000313" key="4">
    <source>
        <dbReference type="EMBL" id="MCP2258526.1"/>
    </source>
</evidence>
<organism evidence="4 5">
    <name type="scientific">Streptoalloteichus tenebrarius (strain ATCC 17920 / DSM 40477 / JCM 4838 / CBS 697.72 / NBRC 16177 / NCIMB 11028 / NRRL B-12390 / A12253. 1 / ISP 5477)</name>
    <name type="common">Streptomyces tenebrarius</name>
    <dbReference type="NCBI Taxonomy" id="1933"/>
    <lineage>
        <taxon>Bacteria</taxon>
        <taxon>Bacillati</taxon>
        <taxon>Actinomycetota</taxon>
        <taxon>Actinomycetes</taxon>
        <taxon>Pseudonocardiales</taxon>
        <taxon>Pseudonocardiaceae</taxon>
        <taxon>Streptoalloteichus</taxon>
    </lineage>
</organism>
<reference evidence="4 5" key="1">
    <citation type="submission" date="2022-06" db="EMBL/GenBank/DDBJ databases">
        <title>Genomic Encyclopedia of Archaeal and Bacterial Type Strains, Phase II (KMG-II): from individual species to whole genera.</title>
        <authorList>
            <person name="Goeker M."/>
        </authorList>
    </citation>
    <scope>NUCLEOTIDE SEQUENCE [LARGE SCALE GENOMIC DNA]</scope>
    <source>
        <strain evidence="4 5">DSM 40477</strain>
    </source>
</reference>
<evidence type="ECO:0000313" key="5">
    <source>
        <dbReference type="Proteomes" id="UP001205311"/>
    </source>
</evidence>
<comment type="caution">
    <text evidence="4">The sequence shown here is derived from an EMBL/GenBank/DDBJ whole genome shotgun (WGS) entry which is preliminary data.</text>
</comment>
<dbReference type="RefSeq" id="WP_253669449.1">
    <property type="nucleotide sequence ID" value="NZ_JAMTCP010000009.1"/>
</dbReference>
<dbReference type="SUPFAM" id="SSF48264">
    <property type="entry name" value="Cytochrome P450"/>
    <property type="match status" value="1"/>
</dbReference>
<protein>
    <submittedName>
        <fullName evidence="4">Nocardicin N-oxygenase</fullName>
    </submittedName>
</protein>
<dbReference type="PANTHER" id="PTHR46696:SF1">
    <property type="entry name" value="CYTOCHROME P450 YJIB-RELATED"/>
    <property type="match status" value="1"/>
</dbReference>
<dbReference type="Gene3D" id="1.10.630.10">
    <property type="entry name" value="Cytochrome P450"/>
    <property type="match status" value="1"/>
</dbReference>
<dbReference type="PANTHER" id="PTHR46696">
    <property type="entry name" value="P450, PUTATIVE (EUROFUNG)-RELATED"/>
    <property type="match status" value="1"/>
</dbReference>
<dbReference type="Pfam" id="PF00067">
    <property type="entry name" value="p450"/>
    <property type="match status" value="1"/>
</dbReference>
<keyword evidence="2" id="KW-0560">Oxidoreductase</keyword>
<keyword evidence="2" id="KW-0349">Heme</keyword>
<dbReference type="PRINTS" id="PR00385">
    <property type="entry name" value="P450"/>
</dbReference>
<sequence length="433" mass="47654">MTEATTEAMTEATTEAPTPVPYPFAEAVRLDLHPRYAELRERGTLLRVRVPYGDDAWLATRYEDVRTVLTDPRFSRAAASRHDEARLTPLAIRTSVMGVDPPDHTRLRKLVANAFSRRGVEHLRPRVTDLVRRLTDDMVARGSPSDLVTSFVTPLSGLVICELLGVPYEDRTRFRHWLEGFFSITALPADDVAARIEAMYDYIAELVARRRAEPADDLLGGLVRARDRDRSCSEQELVDLANVLLLAGYHTTAAQLASSLYVLLCQPEQAELLRSRPELMPSAVEELLRYVPLIAHVSFARYATEDVLVGGTLVRAGDAVLPAIPSANRDAEAFPDPDRLDLARRPNQHLAFGVGLHHCLGASLVRVQMEVALTMVLGRFPDLALAVPPDEVEWLRGMQARTPVRLPVVWGGRAAAAAGRRESAAAGADRGAG</sequence>
<dbReference type="InterPro" id="IPR036396">
    <property type="entry name" value="Cyt_P450_sf"/>
</dbReference>